<dbReference type="OrthoDB" id="442176at2759"/>
<dbReference type="PANTHER" id="PTHR23359">
    <property type="entry name" value="NUCLEOTIDE KINASE"/>
    <property type="match status" value="1"/>
</dbReference>
<dbReference type="Pfam" id="PF00406">
    <property type="entry name" value="ADK"/>
    <property type="match status" value="1"/>
</dbReference>
<evidence type="ECO:0000256" key="2">
    <source>
        <dbReference type="ARBA" id="ARBA00022741"/>
    </source>
</evidence>
<keyword evidence="5" id="KW-1185">Reference proteome</keyword>
<dbReference type="GO" id="GO:0005524">
    <property type="term" value="F:ATP binding"/>
    <property type="evidence" value="ECO:0007669"/>
    <property type="project" value="InterPro"/>
</dbReference>
<dbReference type="Proteomes" id="UP000070501">
    <property type="component" value="Unassembled WGS sequence"/>
</dbReference>
<keyword evidence="4" id="KW-0378">Hydrolase</keyword>
<gene>
    <name evidence="4" type="ORF">Micbo1qcDRAFT_208654</name>
</gene>
<dbReference type="Gene3D" id="3.40.50.300">
    <property type="entry name" value="P-loop containing nucleotide triphosphate hydrolases"/>
    <property type="match status" value="1"/>
</dbReference>
<dbReference type="CDD" id="cd01428">
    <property type="entry name" value="ADK"/>
    <property type="match status" value="1"/>
</dbReference>
<dbReference type="InParanoid" id="A0A136IPL8"/>
<dbReference type="SUPFAM" id="SSF52540">
    <property type="entry name" value="P-loop containing nucleoside triphosphate hydrolases"/>
    <property type="match status" value="1"/>
</dbReference>
<evidence type="ECO:0000313" key="5">
    <source>
        <dbReference type="Proteomes" id="UP000070501"/>
    </source>
</evidence>
<reference evidence="5" key="1">
    <citation type="submission" date="2016-02" db="EMBL/GenBank/DDBJ databases">
        <title>Draft genome sequence of Microdochium bolleyi, a fungal endophyte of beachgrass.</title>
        <authorList>
            <consortium name="DOE Joint Genome Institute"/>
            <person name="David A.S."/>
            <person name="May G."/>
            <person name="Haridas S."/>
            <person name="Lim J."/>
            <person name="Wang M."/>
            <person name="Labutti K."/>
            <person name="Lipzen A."/>
            <person name="Barry K."/>
            <person name="Grigoriev I.V."/>
        </authorList>
    </citation>
    <scope>NUCLEOTIDE SEQUENCE [LARGE SCALE GENOMIC DNA]</scope>
    <source>
        <strain evidence="5">J235TASD1</strain>
    </source>
</reference>
<dbReference type="GO" id="GO:0016787">
    <property type="term" value="F:hydrolase activity"/>
    <property type="evidence" value="ECO:0007669"/>
    <property type="project" value="UniProtKB-KW"/>
</dbReference>
<name>A0A136IPL8_9PEZI</name>
<protein>
    <submittedName>
        <fullName evidence="4">p-loop containing nucleoside triphosphate hydrolase protein</fullName>
    </submittedName>
</protein>
<dbReference type="Pfam" id="PF13207">
    <property type="entry name" value="AAA_17"/>
    <property type="match status" value="1"/>
</dbReference>
<keyword evidence="2" id="KW-0547">Nucleotide-binding</keyword>
<dbReference type="AlphaFoldDB" id="A0A136IPL8"/>
<keyword evidence="3" id="KW-0418">Kinase</keyword>
<organism evidence="4 5">
    <name type="scientific">Microdochium bolleyi</name>
    <dbReference type="NCBI Taxonomy" id="196109"/>
    <lineage>
        <taxon>Eukaryota</taxon>
        <taxon>Fungi</taxon>
        <taxon>Dikarya</taxon>
        <taxon>Ascomycota</taxon>
        <taxon>Pezizomycotina</taxon>
        <taxon>Sordariomycetes</taxon>
        <taxon>Xylariomycetidae</taxon>
        <taxon>Xylariales</taxon>
        <taxon>Microdochiaceae</taxon>
        <taxon>Microdochium</taxon>
    </lineage>
</organism>
<dbReference type="STRING" id="196109.A0A136IPL8"/>
<accession>A0A136IPL8</accession>
<sequence>MDPKTGGEAATCSSSGEAAPQFDVIFVIGGPGAGKRTLCERLAARFGFYHHFSAGDYLRSLAKAADSTNADWVSPASPLSPAEVYAGLMPADLCVQMKRSALLPDDVILKMLLFEMQQVHAEQGCLGFIIDGFPRTVQSAMAWHVEVGKPAMVLRVHTLRDTAQKRFLTRGRDLGDTAEEHDIRHDQFEIQNPAIEMLYMGLGLLRRIDNEGELDKTVSQAMKALVGVQEVVDRPVGNN</sequence>
<dbReference type="GO" id="GO:0019205">
    <property type="term" value="F:nucleobase-containing compound kinase activity"/>
    <property type="evidence" value="ECO:0007669"/>
    <property type="project" value="InterPro"/>
</dbReference>
<dbReference type="InterPro" id="IPR000850">
    <property type="entry name" value="Adenylat/UMP-CMP_kin"/>
</dbReference>
<evidence type="ECO:0000256" key="3">
    <source>
        <dbReference type="ARBA" id="ARBA00022777"/>
    </source>
</evidence>
<dbReference type="GO" id="GO:0006139">
    <property type="term" value="P:nucleobase-containing compound metabolic process"/>
    <property type="evidence" value="ECO:0007669"/>
    <property type="project" value="InterPro"/>
</dbReference>
<evidence type="ECO:0000256" key="1">
    <source>
        <dbReference type="ARBA" id="ARBA00022679"/>
    </source>
</evidence>
<dbReference type="EMBL" id="KQ964265">
    <property type="protein sequence ID" value="KXJ86875.1"/>
    <property type="molecule type" value="Genomic_DNA"/>
</dbReference>
<keyword evidence="1" id="KW-0808">Transferase</keyword>
<proteinExistence type="predicted"/>
<dbReference type="InterPro" id="IPR027417">
    <property type="entry name" value="P-loop_NTPase"/>
</dbReference>
<evidence type="ECO:0000313" key="4">
    <source>
        <dbReference type="EMBL" id="KXJ86875.1"/>
    </source>
</evidence>